<organism evidence="6 7">
    <name type="scientific">Priestia aryabhattai</name>
    <name type="common">Bacillus aryabhattai</name>
    <dbReference type="NCBI Taxonomy" id="412384"/>
    <lineage>
        <taxon>Bacteria</taxon>
        <taxon>Bacillati</taxon>
        <taxon>Bacillota</taxon>
        <taxon>Bacilli</taxon>
        <taxon>Bacillales</taxon>
        <taxon>Bacillaceae</taxon>
        <taxon>Priestia</taxon>
    </lineage>
</organism>
<evidence type="ECO:0000256" key="5">
    <source>
        <dbReference type="ARBA" id="ARBA00023186"/>
    </source>
</evidence>
<evidence type="ECO:0000313" key="6">
    <source>
        <dbReference type="EMBL" id="MBA9041375.1"/>
    </source>
</evidence>
<dbReference type="PANTHER" id="PTHR34773:SF1">
    <property type="entry name" value="FLAGELLAR SECRETION CHAPERONE FLIS"/>
    <property type="match status" value="1"/>
</dbReference>
<keyword evidence="6" id="KW-0966">Cell projection</keyword>
<sequence length="144" mass="16786">MMKLNFITEELIYHKSPQELTAMIYEKFIQNIDEAVIAIQHSDYFTANEKIKQCNDILYRLGIGLTYQAGIIAEQLDTLYNYMSERLIRANLKKDTFILCEVQQMMKKLSNAWNEVLKATPKVTSSLRKNKLSSYEQHISIILS</sequence>
<dbReference type="GO" id="GO:0071973">
    <property type="term" value="P:bacterial-type flagellum-dependent cell motility"/>
    <property type="evidence" value="ECO:0007669"/>
    <property type="project" value="TreeGrafter"/>
</dbReference>
<dbReference type="Gene3D" id="1.20.120.340">
    <property type="entry name" value="Flagellar protein FliS"/>
    <property type="match status" value="1"/>
</dbReference>
<dbReference type="SUPFAM" id="SSF101116">
    <property type="entry name" value="Flagellar export chaperone FliS"/>
    <property type="match status" value="1"/>
</dbReference>
<keyword evidence="7" id="KW-1185">Reference proteome</keyword>
<dbReference type="Pfam" id="PF02561">
    <property type="entry name" value="FliS"/>
    <property type="match status" value="1"/>
</dbReference>
<comment type="similarity">
    <text evidence="2">Belongs to the FliS family.</text>
</comment>
<keyword evidence="4" id="KW-1005">Bacterial flagellum biogenesis</keyword>
<comment type="caution">
    <text evidence="6">The sequence shown here is derived from an EMBL/GenBank/DDBJ whole genome shotgun (WGS) entry which is preliminary data.</text>
</comment>
<dbReference type="PANTHER" id="PTHR34773">
    <property type="entry name" value="FLAGELLAR SECRETION CHAPERONE FLIS"/>
    <property type="match status" value="1"/>
</dbReference>
<dbReference type="NCBIfam" id="TIGR00208">
    <property type="entry name" value="fliS"/>
    <property type="match status" value="1"/>
</dbReference>
<dbReference type="EMBL" id="JACJHT010000004">
    <property type="protein sequence ID" value="MBA9041375.1"/>
    <property type="molecule type" value="Genomic_DNA"/>
</dbReference>
<evidence type="ECO:0000256" key="2">
    <source>
        <dbReference type="ARBA" id="ARBA00008787"/>
    </source>
</evidence>
<dbReference type="InterPro" id="IPR036584">
    <property type="entry name" value="FliS_sf"/>
</dbReference>
<name>A0A7W3RGN8_PRIAR</name>
<evidence type="ECO:0000256" key="4">
    <source>
        <dbReference type="ARBA" id="ARBA00022795"/>
    </source>
</evidence>
<dbReference type="CDD" id="cd16098">
    <property type="entry name" value="FliS"/>
    <property type="match status" value="1"/>
</dbReference>
<dbReference type="GO" id="GO:0044780">
    <property type="term" value="P:bacterial-type flagellum assembly"/>
    <property type="evidence" value="ECO:0007669"/>
    <property type="project" value="InterPro"/>
</dbReference>
<gene>
    <name evidence="6" type="ORF">HNP21_004495</name>
</gene>
<keyword evidence="5" id="KW-0143">Chaperone</keyword>
<evidence type="ECO:0000256" key="1">
    <source>
        <dbReference type="ARBA" id="ARBA00004514"/>
    </source>
</evidence>
<accession>A0A7W3RGN8</accession>
<dbReference type="Proteomes" id="UP000543174">
    <property type="component" value="Unassembled WGS sequence"/>
</dbReference>
<dbReference type="InterPro" id="IPR003713">
    <property type="entry name" value="FliS"/>
</dbReference>
<keyword evidence="6" id="KW-0282">Flagellum</keyword>
<dbReference type="AlphaFoldDB" id="A0A7W3RGN8"/>
<evidence type="ECO:0000313" key="7">
    <source>
        <dbReference type="Proteomes" id="UP000543174"/>
    </source>
</evidence>
<comment type="subcellular location">
    <subcellularLocation>
        <location evidence="1">Cytoplasm</location>
        <location evidence="1">Cytosol</location>
    </subcellularLocation>
</comment>
<reference evidence="6" key="1">
    <citation type="submission" date="2020-08" db="EMBL/GenBank/DDBJ databases">
        <title>Functional genomics of gut bacteria from endangered species of beetles.</title>
        <authorList>
            <person name="Carlos-Shanley C."/>
        </authorList>
    </citation>
    <scope>NUCLEOTIDE SEQUENCE [LARGE SCALE GENOMIC DNA]</scope>
    <source>
        <strain evidence="6">S00060</strain>
    </source>
</reference>
<keyword evidence="3" id="KW-0963">Cytoplasm</keyword>
<evidence type="ECO:0000256" key="3">
    <source>
        <dbReference type="ARBA" id="ARBA00022490"/>
    </source>
</evidence>
<proteinExistence type="inferred from homology"/>
<protein>
    <submittedName>
        <fullName evidence="6">Flagellar protein FliS</fullName>
    </submittedName>
</protein>
<dbReference type="GO" id="GO:0005829">
    <property type="term" value="C:cytosol"/>
    <property type="evidence" value="ECO:0007669"/>
    <property type="project" value="UniProtKB-SubCell"/>
</dbReference>
<keyword evidence="6" id="KW-0969">Cilium</keyword>